<evidence type="ECO:0000256" key="1">
    <source>
        <dbReference type="SAM" id="Phobius"/>
    </source>
</evidence>
<reference evidence="2 3" key="1">
    <citation type="submission" date="2020-09" db="EMBL/GenBank/DDBJ databases">
        <title>Pseudoxanthomonas sp. CAU 1598 isolated from sand of Yaerae Beach.</title>
        <authorList>
            <person name="Kim W."/>
        </authorList>
    </citation>
    <scope>NUCLEOTIDE SEQUENCE [LARGE SCALE GENOMIC DNA]</scope>
    <source>
        <strain evidence="2 3">CAU 1598</strain>
    </source>
</reference>
<feature type="transmembrane region" description="Helical" evidence="1">
    <location>
        <begin position="45"/>
        <end position="62"/>
    </location>
</feature>
<dbReference type="AlphaFoldDB" id="A0AAW3ZM08"/>
<dbReference type="Proteomes" id="UP000613768">
    <property type="component" value="Unassembled WGS sequence"/>
</dbReference>
<keyword evidence="3" id="KW-1185">Reference proteome</keyword>
<accession>A0AAW3ZM08</accession>
<feature type="transmembrane region" description="Helical" evidence="1">
    <location>
        <begin position="20"/>
        <end position="39"/>
    </location>
</feature>
<name>A0AAW3ZM08_9GAMM</name>
<dbReference type="EMBL" id="JACYTR010000018">
    <property type="protein sequence ID" value="MBD8526212.1"/>
    <property type="molecule type" value="Genomic_DNA"/>
</dbReference>
<sequence>MSHLQEVRVHIGDKIATGIFWALGGTVALVPASFAIYIGFKFGPFWLGLCGLVVFFVAALGFRECYRAFVRKD</sequence>
<evidence type="ECO:0000313" key="3">
    <source>
        <dbReference type="Proteomes" id="UP000613768"/>
    </source>
</evidence>
<organism evidence="2 3">
    <name type="scientific">Pseudomarimonas arenosa</name>
    <dbReference type="NCBI Taxonomy" id="2774145"/>
    <lineage>
        <taxon>Bacteria</taxon>
        <taxon>Pseudomonadati</taxon>
        <taxon>Pseudomonadota</taxon>
        <taxon>Gammaproteobacteria</taxon>
        <taxon>Lysobacterales</taxon>
        <taxon>Lysobacteraceae</taxon>
        <taxon>Pseudomarimonas</taxon>
    </lineage>
</organism>
<protein>
    <submittedName>
        <fullName evidence="2">Uncharacterized protein</fullName>
    </submittedName>
</protein>
<dbReference type="RefSeq" id="WP_192029631.1">
    <property type="nucleotide sequence ID" value="NZ_JACYTR010000018.1"/>
</dbReference>
<proteinExistence type="predicted"/>
<keyword evidence="1" id="KW-0812">Transmembrane</keyword>
<comment type="caution">
    <text evidence="2">The sequence shown here is derived from an EMBL/GenBank/DDBJ whole genome shotgun (WGS) entry which is preliminary data.</text>
</comment>
<keyword evidence="1" id="KW-0472">Membrane</keyword>
<gene>
    <name evidence="2" type="ORF">IFO71_10730</name>
</gene>
<keyword evidence="1" id="KW-1133">Transmembrane helix</keyword>
<evidence type="ECO:0000313" key="2">
    <source>
        <dbReference type="EMBL" id="MBD8526212.1"/>
    </source>
</evidence>